<dbReference type="OrthoDB" id="128646at2759"/>
<evidence type="ECO:0008006" key="5">
    <source>
        <dbReference type="Google" id="ProtNLM"/>
    </source>
</evidence>
<keyword evidence="1" id="KW-0064">Aspartyl protease</keyword>
<evidence type="ECO:0000313" key="4">
    <source>
        <dbReference type="Proteomes" id="UP000320475"/>
    </source>
</evidence>
<evidence type="ECO:0000256" key="2">
    <source>
        <dbReference type="SAM" id="MobiDB-lite"/>
    </source>
</evidence>
<dbReference type="InterPro" id="IPR032567">
    <property type="entry name" value="RTL1-rel"/>
</dbReference>
<keyword evidence="1" id="KW-0645">Protease</keyword>
<keyword evidence="1" id="KW-0378">Hydrolase</keyword>
<dbReference type="CDD" id="cd00303">
    <property type="entry name" value="retropepsin_like"/>
    <property type="match status" value="1"/>
</dbReference>
<dbReference type="GO" id="GO:0004190">
    <property type="term" value="F:aspartic-type endopeptidase activity"/>
    <property type="evidence" value="ECO:0007669"/>
    <property type="project" value="UniProtKB-KW"/>
</dbReference>
<dbReference type="AlphaFoldDB" id="A0A507DH03"/>
<dbReference type="PANTHER" id="PTHR15503">
    <property type="entry name" value="LDOC1 RELATED"/>
    <property type="match status" value="1"/>
</dbReference>
<dbReference type="VEuPathDB" id="FungiDB:SeMB42_g01119"/>
<protein>
    <recommendedName>
        <fullName evidence="5">Retrotransposon gag domain-containing protein</fullName>
    </recommendedName>
</protein>
<name>A0A507DH03_9FUNG</name>
<accession>A0A507DH03</accession>
<dbReference type="InterPro" id="IPR021109">
    <property type="entry name" value="Peptidase_aspartic_dom_sf"/>
</dbReference>
<feature type="region of interest" description="Disordered" evidence="2">
    <location>
        <begin position="299"/>
        <end position="339"/>
    </location>
</feature>
<gene>
    <name evidence="3" type="ORF">SeLEV6574_g00639</name>
</gene>
<dbReference type="EMBL" id="QEAM01000012">
    <property type="protein sequence ID" value="TPX50864.1"/>
    <property type="molecule type" value="Genomic_DNA"/>
</dbReference>
<reference evidence="3 4" key="1">
    <citation type="journal article" date="2019" name="Sci. Rep.">
        <title>Comparative genomics of chytrid fungi reveal insights into the obligate biotrophic and pathogenic lifestyle of Synchytrium endobioticum.</title>
        <authorList>
            <person name="van de Vossenberg B.T.L.H."/>
            <person name="Warris S."/>
            <person name="Nguyen H.D.T."/>
            <person name="van Gent-Pelzer M.P.E."/>
            <person name="Joly D.L."/>
            <person name="van de Geest H.C."/>
            <person name="Bonants P.J.M."/>
            <person name="Smith D.S."/>
            <person name="Levesque C.A."/>
            <person name="van der Lee T.A.J."/>
        </authorList>
    </citation>
    <scope>NUCLEOTIDE SEQUENCE [LARGE SCALE GENOMIC DNA]</scope>
    <source>
        <strain evidence="3 4">LEV6574</strain>
    </source>
</reference>
<dbReference type="PROSITE" id="PS00141">
    <property type="entry name" value="ASP_PROTEASE"/>
    <property type="match status" value="1"/>
</dbReference>
<comment type="caution">
    <text evidence="3">The sequence shown here is derived from an EMBL/GenBank/DDBJ whole genome shotgun (WGS) entry which is preliminary data.</text>
</comment>
<dbReference type="SUPFAM" id="SSF50630">
    <property type="entry name" value="Acid proteases"/>
    <property type="match status" value="1"/>
</dbReference>
<sequence>MAPPYPHGTNSLLLAADLFEVDLRRDEIRLLSHEMSEVLGRPATTPAAITDKQSEYDKLKLQYNNATRDLRAFYRDAENRYTTWVAANPPPVTGAPAAVTSASTSALPTPSTLVDMKIADPDKFKGGFKDYNRWLFECQNVIAVRSRIDSDDKKIRYIGSRMERAALQWYESYQSQRTEWWSINSPSSTEQQRRAAEFHHFLASLGLTFKDPLQIVNYRSDVKKARQGAMVFDDYVIHFLDMVQRARLDKENQIEVFLESLQPSVLEVWKPVNFPDTFDTTVSSIRMALRKDARIRDTVASSRRMESGAGIRSKSAMARSTASETKTTTSLWRDSTRAGPFTVNPSKPIHALRISKGWCTRCGMSNHQSDRCTVYPASKTNAENFEVWKRKNNAYLEAGKGGIRSQITAIAFESAEEHSIEDEEGDRIYNIVDSENTDSDSAYSPFFGSINLRKYPVLFLINFSVQHPFPRRSIKGKALVDSGASRSFMGKRFANHHQIPTTRLSKPEELTLADGKAAPPILKETQPLSLCIQDHKETIILSVFQTNKYDLILGLDWLTFHNPNIDWELRSLRFNNYGCKHYGDIHQMPRYC</sequence>
<evidence type="ECO:0000256" key="1">
    <source>
        <dbReference type="ARBA" id="ARBA00022750"/>
    </source>
</evidence>
<dbReference type="VEuPathDB" id="FungiDB:SeMB42_g05735"/>
<organism evidence="3 4">
    <name type="scientific">Synchytrium endobioticum</name>
    <dbReference type="NCBI Taxonomy" id="286115"/>
    <lineage>
        <taxon>Eukaryota</taxon>
        <taxon>Fungi</taxon>
        <taxon>Fungi incertae sedis</taxon>
        <taxon>Chytridiomycota</taxon>
        <taxon>Chytridiomycota incertae sedis</taxon>
        <taxon>Chytridiomycetes</taxon>
        <taxon>Synchytriales</taxon>
        <taxon>Synchytriaceae</taxon>
        <taxon>Synchytrium</taxon>
    </lineage>
</organism>
<proteinExistence type="predicted"/>
<dbReference type="InterPro" id="IPR001969">
    <property type="entry name" value="Aspartic_peptidase_AS"/>
</dbReference>
<dbReference type="Proteomes" id="UP000320475">
    <property type="component" value="Unassembled WGS sequence"/>
</dbReference>
<feature type="compositionally biased region" description="Polar residues" evidence="2">
    <location>
        <begin position="318"/>
        <end position="333"/>
    </location>
</feature>
<evidence type="ECO:0000313" key="3">
    <source>
        <dbReference type="EMBL" id="TPX50864.1"/>
    </source>
</evidence>
<dbReference type="GO" id="GO:0006508">
    <property type="term" value="P:proteolysis"/>
    <property type="evidence" value="ECO:0007669"/>
    <property type="project" value="InterPro"/>
</dbReference>
<dbReference type="PANTHER" id="PTHR15503:SF22">
    <property type="entry name" value="TRANSPOSON TY3-I GAG POLYPROTEIN"/>
    <property type="match status" value="1"/>
</dbReference>
<dbReference type="Pfam" id="PF08284">
    <property type="entry name" value="RVP_2"/>
    <property type="match status" value="1"/>
</dbReference>
<dbReference type="Gene3D" id="2.40.70.10">
    <property type="entry name" value="Acid Proteases"/>
    <property type="match status" value="1"/>
</dbReference>